<dbReference type="Gramene" id="PVH33114">
    <property type="protein sequence ID" value="PVH33114"/>
    <property type="gene ID" value="PAHAL_9G572100"/>
</dbReference>
<organism evidence="1">
    <name type="scientific">Panicum hallii</name>
    <dbReference type="NCBI Taxonomy" id="206008"/>
    <lineage>
        <taxon>Eukaryota</taxon>
        <taxon>Viridiplantae</taxon>
        <taxon>Streptophyta</taxon>
        <taxon>Embryophyta</taxon>
        <taxon>Tracheophyta</taxon>
        <taxon>Spermatophyta</taxon>
        <taxon>Magnoliopsida</taxon>
        <taxon>Liliopsida</taxon>
        <taxon>Poales</taxon>
        <taxon>Poaceae</taxon>
        <taxon>PACMAD clade</taxon>
        <taxon>Panicoideae</taxon>
        <taxon>Panicodae</taxon>
        <taxon>Paniceae</taxon>
        <taxon>Panicinae</taxon>
        <taxon>Panicum</taxon>
        <taxon>Panicum sect. Panicum</taxon>
    </lineage>
</organism>
<dbReference type="EMBL" id="CM008054">
    <property type="protein sequence ID" value="PVH33114.1"/>
    <property type="molecule type" value="Genomic_DNA"/>
</dbReference>
<evidence type="ECO:0000313" key="1">
    <source>
        <dbReference type="EMBL" id="PVH33114.1"/>
    </source>
</evidence>
<name>A0A2T8I613_9POAL</name>
<dbReference type="AlphaFoldDB" id="A0A2T8I613"/>
<proteinExistence type="predicted"/>
<protein>
    <submittedName>
        <fullName evidence="1">Uncharacterized protein</fullName>
    </submittedName>
</protein>
<gene>
    <name evidence="1" type="ORF">PAHAL_9G572100</name>
</gene>
<dbReference type="Proteomes" id="UP000243499">
    <property type="component" value="Chromosome 9"/>
</dbReference>
<accession>A0A2T8I613</accession>
<sequence length="83" mass="10079">MCMRPIRPLTVRPVEKKKITASPERASWELSPSLPRNLRRYSHFFHHRRRYRHFSHHRRFAERRAVAQPISHQYAVDPESFSS</sequence>
<reference evidence="1" key="1">
    <citation type="submission" date="2018-04" db="EMBL/GenBank/DDBJ databases">
        <title>WGS assembly of Panicum hallii.</title>
        <authorList>
            <person name="Lovell J."/>
            <person name="Jenkins J."/>
            <person name="Lowry D."/>
            <person name="Mamidi S."/>
            <person name="Sreedasyam A."/>
            <person name="Weng X."/>
            <person name="Barry K."/>
            <person name="Bonette J."/>
            <person name="Campitelli B."/>
            <person name="Daum C."/>
            <person name="Gordon S."/>
            <person name="Gould B."/>
            <person name="Lipzen A."/>
            <person name="Macqueen A."/>
            <person name="Palacio-Mejia J."/>
            <person name="Plott C."/>
            <person name="Shakirov E."/>
            <person name="Shu S."/>
            <person name="Yoshinaga Y."/>
            <person name="Zane M."/>
            <person name="Rokhsar D."/>
            <person name="Grimwood J."/>
            <person name="Schmutz J."/>
            <person name="Juenger T."/>
        </authorList>
    </citation>
    <scope>NUCLEOTIDE SEQUENCE [LARGE SCALE GENOMIC DNA]</scope>
    <source>
        <strain evidence="1">FIL2</strain>
    </source>
</reference>